<evidence type="ECO:0000313" key="7">
    <source>
        <dbReference type="EMBL" id="MEJ5977482.1"/>
    </source>
</evidence>
<dbReference type="PANTHER" id="PTHR44688:SF16">
    <property type="entry name" value="DNA-BINDING TRANSCRIPTIONAL ACTIVATOR DEVR_DOSR"/>
    <property type="match status" value="1"/>
</dbReference>
<dbReference type="SMART" id="SM00421">
    <property type="entry name" value="HTH_LUXR"/>
    <property type="match status" value="1"/>
</dbReference>
<evidence type="ECO:0000256" key="3">
    <source>
        <dbReference type="ARBA" id="ARBA00023163"/>
    </source>
</evidence>
<organism evidence="7 8">
    <name type="scientific">Novosphingobium anseongense</name>
    <dbReference type="NCBI Taxonomy" id="3133436"/>
    <lineage>
        <taxon>Bacteria</taxon>
        <taxon>Pseudomonadati</taxon>
        <taxon>Pseudomonadota</taxon>
        <taxon>Alphaproteobacteria</taxon>
        <taxon>Sphingomonadales</taxon>
        <taxon>Sphingomonadaceae</taxon>
        <taxon>Novosphingobium</taxon>
    </lineage>
</organism>
<accession>A0ABU8RXM4</accession>
<feature type="domain" description="HTH luxR-type" evidence="5">
    <location>
        <begin position="132"/>
        <end position="197"/>
    </location>
</feature>
<comment type="caution">
    <text evidence="7">The sequence shown here is derived from an EMBL/GenBank/DDBJ whole genome shotgun (WGS) entry which is preliminary data.</text>
</comment>
<dbReference type="CDD" id="cd06170">
    <property type="entry name" value="LuxR_C_like"/>
    <property type="match status" value="1"/>
</dbReference>
<evidence type="ECO:0000256" key="2">
    <source>
        <dbReference type="ARBA" id="ARBA00023125"/>
    </source>
</evidence>
<evidence type="ECO:0000313" key="8">
    <source>
        <dbReference type="Proteomes" id="UP001361239"/>
    </source>
</evidence>
<feature type="domain" description="Response regulatory" evidence="6">
    <location>
        <begin position="6"/>
        <end position="116"/>
    </location>
</feature>
<keyword evidence="3" id="KW-0804">Transcription</keyword>
<keyword evidence="2" id="KW-0238">DNA-binding</keyword>
<dbReference type="Gene3D" id="3.40.50.2300">
    <property type="match status" value="1"/>
</dbReference>
<dbReference type="PRINTS" id="PR00038">
    <property type="entry name" value="HTHLUXR"/>
</dbReference>
<dbReference type="SUPFAM" id="SSF52172">
    <property type="entry name" value="CheY-like"/>
    <property type="match status" value="1"/>
</dbReference>
<dbReference type="PANTHER" id="PTHR44688">
    <property type="entry name" value="DNA-BINDING TRANSCRIPTIONAL ACTIVATOR DEVR_DOSR"/>
    <property type="match status" value="1"/>
</dbReference>
<gene>
    <name evidence="7" type="ORF">WG901_12605</name>
</gene>
<dbReference type="Pfam" id="PF00196">
    <property type="entry name" value="GerE"/>
    <property type="match status" value="1"/>
</dbReference>
<evidence type="ECO:0000256" key="1">
    <source>
        <dbReference type="ARBA" id="ARBA00023015"/>
    </source>
</evidence>
<sequence>MDSARHIILVDGDLRRRAAISHYLSGRGVHVEPFETVAELGGHWPRQGLIMIHDNGTAIVQLTEQLVQSGNWLPVVAFGEKPAPRRIVEAVLGGAIDYLAWPFDDAELDHMLMTADDRAENVGHARLREAVARSRIERLTQREREVLVGMAAGHSNRSIAEQLAISPRTVEIHRAKMLTKIGAAHTSEAIRVAIEAALVRETSH</sequence>
<dbReference type="InterPro" id="IPR036388">
    <property type="entry name" value="WH-like_DNA-bd_sf"/>
</dbReference>
<dbReference type="InterPro" id="IPR016032">
    <property type="entry name" value="Sig_transdc_resp-reg_C-effctor"/>
</dbReference>
<reference evidence="7 8" key="1">
    <citation type="submission" date="2024-03" db="EMBL/GenBank/DDBJ databases">
        <authorList>
            <person name="Jo J.-H."/>
        </authorList>
    </citation>
    <scope>NUCLEOTIDE SEQUENCE [LARGE SCALE GENOMIC DNA]</scope>
    <source>
        <strain evidence="7 8">PS1R-30</strain>
    </source>
</reference>
<dbReference type="InterPro" id="IPR000792">
    <property type="entry name" value="Tscrpt_reg_LuxR_C"/>
</dbReference>
<evidence type="ECO:0000259" key="6">
    <source>
        <dbReference type="PROSITE" id="PS50110"/>
    </source>
</evidence>
<dbReference type="PROSITE" id="PS50110">
    <property type="entry name" value="RESPONSE_REGULATORY"/>
    <property type="match status" value="1"/>
</dbReference>
<protein>
    <submittedName>
        <fullName evidence="7">LuxR C-terminal-related transcriptional regulator</fullName>
    </submittedName>
</protein>
<dbReference type="InterPro" id="IPR011006">
    <property type="entry name" value="CheY-like_superfamily"/>
</dbReference>
<evidence type="ECO:0000259" key="5">
    <source>
        <dbReference type="PROSITE" id="PS50043"/>
    </source>
</evidence>
<dbReference type="EMBL" id="JBBHJZ010000002">
    <property type="protein sequence ID" value="MEJ5977482.1"/>
    <property type="molecule type" value="Genomic_DNA"/>
</dbReference>
<dbReference type="Gene3D" id="1.10.10.10">
    <property type="entry name" value="Winged helix-like DNA-binding domain superfamily/Winged helix DNA-binding domain"/>
    <property type="match status" value="1"/>
</dbReference>
<dbReference type="SUPFAM" id="SSF46894">
    <property type="entry name" value="C-terminal effector domain of the bipartite response regulators"/>
    <property type="match status" value="1"/>
</dbReference>
<keyword evidence="1" id="KW-0805">Transcription regulation</keyword>
<keyword evidence="8" id="KW-1185">Reference proteome</keyword>
<evidence type="ECO:0000256" key="4">
    <source>
        <dbReference type="PROSITE-ProRule" id="PRU00169"/>
    </source>
</evidence>
<name>A0ABU8RXM4_9SPHN</name>
<dbReference type="Proteomes" id="UP001361239">
    <property type="component" value="Unassembled WGS sequence"/>
</dbReference>
<comment type="caution">
    <text evidence="4">Lacks conserved residue(s) required for the propagation of feature annotation.</text>
</comment>
<dbReference type="InterPro" id="IPR001789">
    <property type="entry name" value="Sig_transdc_resp-reg_receiver"/>
</dbReference>
<dbReference type="PROSITE" id="PS50043">
    <property type="entry name" value="HTH_LUXR_2"/>
    <property type="match status" value="1"/>
</dbReference>
<proteinExistence type="predicted"/>
<dbReference type="RefSeq" id="WP_339587420.1">
    <property type="nucleotide sequence ID" value="NZ_JBBHJZ010000002.1"/>
</dbReference>